<comment type="subcellular location">
    <subcellularLocation>
        <location evidence="1">Membrane</location>
        <topology evidence="1">Single-pass type I membrane protein</topology>
    </subcellularLocation>
</comment>
<dbReference type="EC" id="2.7.11.1" evidence="2"/>
<dbReference type="SUPFAM" id="SSF51110">
    <property type="entry name" value="alpha-D-mannose-specific plant lectins"/>
    <property type="match status" value="4"/>
</dbReference>
<dbReference type="SUPFAM" id="SSF56112">
    <property type="entry name" value="Protein kinase-like (PK-like)"/>
    <property type="match status" value="1"/>
</dbReference>
<keyword evidence="6 18" id="KW-0812">Transmembrane</keyword>
<evidence type="ECO:0000256" key="19">
    <source>
        <dbReference type="SAM" id="SignalP"/>
    </source>
</evidence>
<protein>
    <recommendedName>
        <fullName evidence="2">non-specific serine/threonine protein kinase</fullName>
        <ecNumber evidence="2">2.7.11.1</ecNumber>
    </recommendedName>
</protein>
<dbReference type="Gene3D" id="2.90.10.10">
    <property type="entry name" value="Bulb-type lectin domain"/>
    <property type="match status" value="3"/>
</dbReference>
<evidence type="ECO:0000256" key="11">
    <source>
        <dbReference type="ARBA" id="ARBA00022989"/>
    </source>
</evidence>
<dbReference type="GO" id="GO:0005524">
    <property type="term" value="F:ATP binding"/>
    <property type="evidence" value="ECO:0007669"/>
    <property type="project" value="UniProtKB-KW"/>
</dbReference>
<dbReference type="OrthoDB" id="1668230at2759"/>
<evidence type="ECO:0000256" key="3">
    <source>
        <dbReference type="ARBA" id="ARBA00022527"/>
    </source>
</evidence>
<evidence type="ECO:0000256" key="10">
    <source>
        <dbReference type="ARBA" id="ARBA00022840"/>
    </source>
</evidence>
<dbReference type="FunFam" id="2.90.10.30:FF:000001">
    <property type="entry name" value="Serine/threonine-protein kinase"/>
    <property type="match status" value="1"/>
</dbReference>
<feature type="domain" description="Bulb-type lectin" evidence="21">
    <location>
        <begin position="27"/>
        <end position="152"/>
    </location>
</feature>
<evidence type="ECO:0000256" key="17">
    <source>
        <dbReference type="ARBA" id="ARBA00048679"/>
    </source>
</evidence>
<dbReference type="InterPro" id="IPR000858">
    <property type="entry name" value="S_locus_glycoprot_dom"/>
</dbReference>
<sequence>MASAYSALLLVFFFWITETVSSQQSQTPSIELGSSLSTNFQPTSWHSPSGRFAFGFYQQGSGFIVGIWLASKPDATITWTINRENPHVTSNATLELTKKGELVLRRHRNNAADEEELIAKDLKGSASYAQMLDSGNFVLYNERSEAIWESFNFPTDTLLGGQNLNAGSELLSSASAIDLTTRRFHLKMQDDGNLVLYPADSLDLPPDAYWSSRTDGYPGIHLNLTWTGDLLLVNKTLHTIQTVSSSGSTSVSKSIIYQATLGSDGVFRLYSHNFSGAAEYNISLMWYQPQEQCDVKGSCGFNSYCNMIIDGQPDCLCLPGTAYVDPNRRFQGCERNYNEGSCKDTNEMASLYNITVTEQIKWDDIAYFKSSMSAESCRNSCLEDCNCAGALYESGFCNKQKYPVRYARRIGQDQYQNQLPKVFIKMALESIKSSNHFSAIGMVRTSKKAVVQILVMSLAFITWCLVALSISGFFILKSRVIKGRMQKESGNFGLARPVLKFLLSQTIAVFLYLFFPLHLLPSSCMALESCLLLLILFLLFVGTRTEPNQCGEIHLGSQLFPTSSLQSWLSPSGHFAFGFYPQGNGFAIGIWLIGQPDNTIVWTVNRDDPPVSSNATIHFSEKGELLLRTEKGYEKTIAGDLYVSDSASMLDSGNFVLYSDCKIIWQSFDFPTDTILGGQSLTISHELVSSVSSSNHSSGRFFLAMQEDGNLVAYPRKSANLPSDSYWSSNTYKNMGLNLSLNDQGRLLVNTYKSGPDVLANSSYSCENRTTIFRATLDADGIFKLYSHCFESKTSWSVHIEWSALANQCDVPGFCDFNSYCSGTGTNCECSCYPGFVFNDPDDKFSGCYRNASESFCAGRKEGRKYQVTGIENLLFERDPYSVQELEKEKCRSSCLEDCHCNIALYMHAKCEKYTFPIRYGRKNKNISSTAFFKEETIPDQKIIIESKKSLIMFLAIIFSSIAILSFGIAISTFFVYRDRAFLYEKLSEIISLTGEFTLRSFSYDELEKATNGFREELGRGSVGAVYKGKINGGEKTVAVKRLEKVLDQGEKNFQAEITIIGQTYHRNLVRLLGFCFDRSRRLLVYEYLKNGTLAEILFTAERRPVWKERMRIALDIARGILYLHEECEACIIHCNITPQNILMDDSGTAKISDFGLSKLLYPDRIRSSMALLSHSRGHLAPEWQSNAVISVKADIYSFGVVLLEIISCRSSIKADVSTEDEMILSRWAYQCFVAGQLDMLVKDEHIEYESLERMVRIGLWCVQNDPSSRPAIKNVILMLEGSEDIPNPPSLAPEIISP</sequence>
<evidence type="ECO:0000256" key="8">
    <source>
        <dbReference type="ARBA" id="ARBA00022741"/>
    </source>
</evidence>
<dbReference type="PANTHER" id="PTHR47976:SF49">
    <property type="entry name" value="RECEPTOR-LIKE SERINE_THREONINE-PROTEIN KINASE"/>
    <property type="match status" value="1"/>
</dbReference>
<keyword evidence="9" id="KW-0418">Kinase</keyword>
<feature type="domain" description="Protein kinase" evidence="20">
    <location>
        <begin position="1012"/>
        <end position="1292"/>
    </location>
</feature>
<keyword evidence="23" id="KW-1185">Reference proteome</keyword>
<keyword evidence="10" id="KW-0067">ATP-binding</keyword>
<dbReference type="FunFam" id="3.30.200.20:FF:000059">
    <property type="entry name" value="S-receptor-like serine/threonine-protein kinase"/>
    <property type="match status" value="1"/>
</dbReference>
<dbReference type="FunFam" id="1.10.510.10:FF:000590">
    <property type="entry name" value="PR5-like receptor kinase"/>
    <property type="match status" value="1"/>
</dbReference>
<reference evidence="22 23" key="1">
    <citation type="submission" date="2020-10" db="EMBL/GenBank/DDBJ databases">
        <title>Plant Genome Project.</title>
        <authorList>
            <person name="Zhang R.-G."/>
        </authorList>
    </citation>
    <scope>NUCLEOTIDE SEQUENCE [LARGE SCALE GENOMIC DNA]</scope>
    <source>
        <strain evidence="22">FAFU-HL-1</strain>
        <tissue evidence="22">Leaf</tissue>
    </source>
</reference>
<evidence type="ECO:0000256" key="12">
    <source>
        <dbReference type="ARBA" id="ARBA00023136"/>
    </source>
</evidence>
<feature type="signal peptide" evidence="19">
    <location>
        <begin position="1"/>
        <end position="22"/>
    </location>
</feature>
<evidence type="ECO:0000256" key="4">
    <source>
        <dbReference type="ARBA" id="ARBA00022536"/>
    </source>
</evidence>
<feature type="transmembrane region" description="Helical" evidence="18">
    <location>
        <begin position="497"/>
        <end position="514"/>
    </location>
</feature>
<evidence type="ECO:0000256" key="6">
    <source>
        <dbReference type="ARBA" id="ARBA00022692"/>
    </source>
</evidence>
<evidence type="ECO:0000256" key="2">
    <source>
        <dbReference type="ARBA" id="ARBA00012513"/>
    </source>
</evidence>
<keyword evidence="13" id="KW-1015">Disulfide bond</keyword>
<evidence type="ECO:0000256" key="15">
    <source>
        <dbReference type="ARBA" id="ARBA00023180"/>
    </source>
</evidence>
<name>A0A835K433_9ROSI</name>
<keyword evidence="8" id="KW-0547">Nucleotide-binding</keyword>
<evidence type="ECO:0000256" key="14">
    <source>
        <dbReference type="ARBA" id="ARBA00023170"/>
    </source>
</evidence>
<feature type="chain" id="PRO_5032486374" description="non-specific serine/threonine protein kinase" evidence="19">
    <location>
        <begin position="23"/>
        <end position="1299"/>
    </location>
</feature>
<dbReference type="InterPro" id="IPR000719">
    <property type="entry name" value="Prot_kinase_dom"/>
</dbReference>
<evidence type="ECO:0000256" key="18">
    <source>
        <dbReference type="SAM" id="Phobius"/>
    </source>
</evidence>
<gene>
    <name evidence="22" type="ORF">SADUNF_Sadunf07G0096200</name>
</gene>
<accession>A0A835K433</accession>
<comment type="catalytic activity">
    <reaction evidence="17">
        <text>L-seryl-[protein] + ATP = O-phospho-L-seryl-[protein] + ADP + H(+)</text>
        <dbReference type="Rhea" id="RHEA:17989"/>
        <dbReference type="Rhea" id="RHEA-COMP:9863"/>
        <dbReference type="Rhea" id="RHEA-COMP:11604"/>
        <dbReference type="ChEBI" id="CHEBI:15378"/>
        <dbReference type="ChEBI" id="CHEBI:29999"/>
        <dbReference type="ChEBI" id="CHEBI:30616"/>
        <dbReference type="ChEBI" id="CHEBI:83421"/>
        <dbReference type="ChEBI" id="CHEBI:456216"/>
        <dbReference type="EC" id="2.7.11.1"/>
    </reaction>
</comment>
<dbReference type="InterPro" id="IPR001245">
    <property type="entry name" value="Ser-Thr/Tyr_kinase_cat_dom"/>
</dbReference>
<dbReference type="EMBL" id="JADGMS010000007">
    <property type="protein sequence ID" value="KAF9679016.1"/>
    <property type="molecule type" value="Genomic_DNA"/>
</dbReference>
<dbReference type="CDD" id="cd00028">
    <property type="entry name" value="B_lectin"/>
    <property type="match status" value="1"/>
</dbReference>
<dbReference type="Gene3D" id="3.30.200.20">
    <property type="entry name" value="Phosphorylase Kinase, domain 1"/>
    <property type="match status" value="1"/>
</dbReference>
<keyword evidence="14" id="KW-0675">Receptor</keyword>
<dbReference type="GO" id="GO:0048544">
    <property type="term" value="P:recognition of pollen"/>
    <property type="evidence" value="ECO:0007669"/>
    <property type="project" value="InterPro"/>
</dbReference>
<evidence type="ECO:0000256" key="16">
    <source>
        <dbReference type="ARBA" id="ARBA00047899"/>
    </source>
</evidence>
<dbReference type="Pfam" id="PF07714">
    <property type="entry name" value="PK_Tyr_Ser-Thr"/>
    <property type="match status" value="1"/>
</dbReference>
<proteinExistence type="predicted"/>
<feature type="transmembrane region" description="Helical" evidence="18">
    <location>
        <begin position="520"/>
        <end position="541"/>
    </location>
</feature>
<dbReference type="GO" id="GO:0016020">
    <property type="term" value="C:membrane"/>
    <property type="evidence" value="ECO:0007669"/>
    <property type="project" value="UniProtKB-SubCell"/>
</dbReference>
<dbReference type="InterPro" id="IPR036426">
    <property type="entry name" value="Bulb-type_lectin_dom_sf"/>
</dbReference>
<dbReference type="Proteomes" id="UP000657918">
    <property type="component" value="Unassembled WGS sequence"/>
</dbReference>
<dbReference type="PANTHER" id="PTHR47976">
    <property type="entry name" value="G-TYPE LECTIN S-RECEPTOR-LIKE SERINE/THREONINE-PROTEIN KINASE SD2-5"/>
    <property type="match status" value="1"/>
</dbReference>
<dbReference type="SMART" id="SM00108">
    <property type="entry name" value="B_lectin"/>
    <property type="match status" value="3"/>
</dbReference>
<comment type="catalytic activity">
    <reaction evidence="16">
        <text>L-threonyl-[protein] + ATP = O-phospho-L-threonyl-[protein] + ADP + H(+)</text>
        <dbReference type="Rhea" id="RHEA:46608"/>
        <dbReference type="Rhea" id="RHEA-COMP:11060"/>
        <dbReference type="Rhea" id="RHEA-COMP:11605"/>
        <dbReference type="ChEBI" id="CHEBI:15378"/>
        <dbReference type="ChEBI" id="CHEBI:30013"/>
        <dbReference type="ChEBI" id="CHEBI:30616"/>
        <dbReference type="ChEBI" id="CHEBI:61977"/>
        <dbReference type="ChEBI" id="CHEBI:456216"/>
        <dbReference type="EC" id="2.7.11.1"/>
    </reaction>
</comment>
<dbReference type="InterPro" id="IPR001480">
    <property type="entry name" value="Bulb-type_lectin_dom"/>
</dbReference>
<evidence type="ECO:0000259" key="21">
    <source>
        <dbReference type="PROSITE" id="PS50927"/>
    </source>
</evidence>
<evidence type="ECO:0000256" key="9">
    <source>
        <dbReference type="ARBA" id="ARBA00022777"/>
    </source>
</evidence>
<feature type="domain" description="Bulb-type lectin" evidence="21">
    <location>
        <begin position="155"/>
        <end position="282"/>
    </location>
</feature>
<feature type="transmembrane region" description="Helical" evidence="18">
    <location>
        <begin position="951"/>
        <end position="977"/>
    </location>
</feature>
<keyword evidence="11 18" id="KW-1133">Transmembrane helix</keyword>
<dbReference type="PROSITE" id="PS50011">
    <property type="entry name" value="PROTEIN_KINASE_DOM"/>
    <property type="match status" value="1"/>
</dbReference>
<dbReference type="Pfam" id="PF00954">
    <property type="entry name" value="S_locus_glycop"/>
    <property type="match status" value="2"/>
</dbReference>
<dbReference type="InterPro" id="IPR011009">
    <property type="entry name" value="Kinase-like_dom_sf"/>
</dbReference>
<keyword evidence="7 19" id="KW-0732">Signal</keyword>
<dbReference type="PROSITE" id="PS50927">
    <property type="entry name" value="BULB_LECTIN"/>
    <property type="match status" value="3"/>
</dbReference>
<dbReference type="InterPro" id="IPR051343">
    <property type="entry name" value="G-type_lectin_kinases/EP1-like"/>
</dbReference>
<dbReference type="Pfam" id="PF01453">
    <property type="entry name" value="B_lectin"/>
    <property type="match status" value="2"/>
</dbReference>
<keyword evidence="4" id="KW-0245">EGF-like domain</keyword>
<evidence type="ECO:0000256" key="1">
    <source>
        <dbReference type="ARBA" id="ARBA00004479"/>
    </source>
</evidence>
<evidence type="ECO:0000259" key="20">
    <source>
        <dbReference type="PROSITE" id="PS50011"/>
    </source>
</evidence>
<evidence type="ECO:0000256" key="5">
    <source>
        <dbReference type="ARBA" id="ARBA00022679"/>
    </source>
</evidence>
<evidence type="ECO:0000313" key="23">
    <source>
        <dbReference type="Proteomes" id="UP000657918"/>
    </source>
</evidence>
<evidence type="ECO:0000256" key="13">
    <source>
        <dbReference type="ARBA" id="ARBA00023157"/>
    </source>
</evidence>
<evidence type="ECO:0000313" key="22">
    <source>
        <dbReference type="EMBL" id="KAF9679016.1"/>
    </source>
</evidence>
<dbReference type="Gene3D" id="1.10.510.10">
    <property type="entry name" value="Transferase(Phosphotransferase) domain 1"/>
    <property type="match status" value="1"/>
</dbReference>
<organism evidence="22 23">
    <name type="scientific">Salix dunnii</name>
    <dbReference type="NCBI Taxonomy" id="1413687"/>
    <lineage>
        <taxon>Eukaryota</taxon>
        <taxon>Viridiplantae</taxon>
        <taxon>Streptophyta</taxon>
        <taxon>Embryophyta</taxon>
        <taxon>Tracheophyta</taxon>
        <taxon>Spermatophyta</taxon>
        <taxon>Magnoliopsida</taxon>
        <taxon>eudicotyledons</taxon>
        <taxon>Gunneridae</taxon>
        <taxon>Pentapetalae</taxon>
        <taxon>rosids</taxon>
        <taxon>fabids</taxon>
        <taxon>Malpighiales</taxon>
        <taxon>Salicaceae</taxon>
        <taxon>Saliceae</taxon>
        <taxon>Salix</taxon>
    </lineage>
</organism>
<feature type="domain" description="Bulb-type lectin" evidence="21">
    <location>
        <begin position="550"/>
        <end position="726"/>
    </location>
</feature>
<feature type="transmembrane region" description="Helical" evidence="18">
    <location>
        <begin position="453"/>
        <end position="476"/>
    </location>
</feature>
<keyword evidence="12 18" id="KW-0472">Membrane</keyword>
<keyword evidence="5" id="KW-0808">Transferase</keyword>
<dbReference type="Gene3D" id="2.90.10.30">
    <property type="match status" value="1"/>
</dbReference>
<comment type="caution">
    <text evidence="22">The sequence shown here is derived from an EMBL/GenBank/DDBJ whole genome shotgun (WGS) entry which is preliminary data.</text>
</comment>
<evidence type="ECO:0000256" key="7">
    <source>
        <dbReference type="ARBA" id="ARBA00022729"/>
    </source>
</evidence>
<dbReference type="GO" id="GO:0004674">
    <property type="term" value="F:protein serine/threonine kinase activity"/>
    <property type="evidence" value="ECO:0007669"/>
    <property type="project" value="UniProtKB-KW"/>
</dbReference>
<dbReference type="FunFam" id="2.90.10.10:FF:000026">
    <property type="entry name" value="Serine/threonine-protein kinase"/>
    <property type="match status" value="2"/>
</dbReference>
<keyword evidence="3" id="KW-0723">Serine/threonine-protein kinase</keyword>
<keyword evidence="15" id="KW-0325">Glycoprotein</keyword>